<reference evidence="2" key="1">
    <citation type="journal article" date="2018" name="Nat. Microbiol.">
        <title>Leveraging single-cell genomics to expand the fungal tree of life.</title>
        <authorList>
            <person name="Ahrendt S.R."/>
            <person name="Quandt C.A."/>
            <person name="Ciobanu D."/>
            <person name="Clum A."/>
            <person name="Salamov A."/>
            <person name="Andreopoulos B."/>
            <person name="Cheng J.F."/>
            <person name="Woyke T."/>
            <person name="Pelin A."/>
            <person name="Henrissat B."/>
            <person name="Reynolds N.K."/>
            <person name="Benny G.L."/>
            <person name="Smith M.E."/>
            <person name="James T.Y."/>
            <person name="Grigoriev I.V."/>
        </authorList>
    </citation>
    <scope>NUCLEOTIDE SEQUENCE [LARGE SCALE GENOMIC DNA]</scope>
    <source>
        <strain evidence="2">ATCC 52028</strain>
    </source>
</reference>
<feature type="non-terminal residue" evidence="1">
    <location>
        <position position="1"/>
    </location>
</feature>
<dbReference type="AlphaFoldDB" id="A0A4P9X532"/>
<evidence type="ECO:0000313" key="2">
    <source>
        <dbReference type="Proteomes" id="UP000274922"/>
    </source>
</evidence>
<dbReference type="GO" id="GO:0000964">
    <property type="term" value="P:mitochondrial RNA 5'-end processing"/>
    <property type="evidence" value="ECO:0007669"/>
    <property type="project" value="TreeGrafter"/>
</dbReference>
<dbReference type="PANTHER" id="PTHR31014:SF0">
    <property type="entry name" value="MITOCHONDRIAL TRANSLATION SYSTEM COMPONENT PET127-RELATED"/>
    <property type="match status" value="1"/>
</dbReference>
<dbReference type="STRING" id="1555241.A0A4P9X532"/>
<dbReference type="Proteomes" id="UP000274922">
    <property type="component" value="Unassembled WGS sequence"/>
</dbReference>
<gene>
    <name evidence="1" type="ORF">CXG81DRAFT_2675</name>
</gene>
<sequence length="161" mass="18382">ARAKILMELGHIMEASLTMPLDAFRAAYEKTYTPRPALVSTSSLHQPSMAATAPVGENCFRYTRTGDFLLRSQIDAFHPSLPDEVFDIKTRAVYPIRMEPHTYRQHQQYTLPYLSGPERSYEREYYDMARSAFLKYTLQAIIGSMDGIFVAYHNTASLLGF</sequence>
<dbReference type="Pfam" id="PF08634">
    <property type="entry name" value="Pet127"/>
    <property type="match status" value="1"/>
</dbReference>
<dbReference type="InterPro" id="IPR013943">
    <property type="entry name" value="Pet127"/>
</dbReference>
<dbReference type="EMBL" id="ML014234">
    <property type="protein sequence ID" value="RKP00120.1"/>
    <property type="molecule type" value="Genomic_DNA"/>
</dbReference>
<keyword evidence="2" id="KW-1185">Reference proteome</keyword>
<dbReference type="PANTHER" id="PTHR31014">
    <property type="entry name" value="MITOCHONDRIAL TRANSLATION SYSTEM COMPONENT PET127-RELATED"/>
    <property type="match status" value="1"/>
</dbReference>
<dbReference type="GO" id="GO:0005740">
    <property type="term" value="C:mitochondrial envelope"/>
    <property type="evidence" value="ECO:0007669"/>
    <property type="project" value="TreeGrafter"/>
</dbReference>
<protein>
    <submittedName>
        <fullName evidence="1">Uncharacterized protein</fullName>
    </submittedName>
</protein>
<dbReference type="OrthoDB" id="10249045at2759"/>
<organism evidence="1 2">
    <name type="scientific">Caulochytrium protostelioides</name>
    <dbReference type="NCBI Taxonomy" id="1555241"/>
    <lineage>
        <taxon>Eukaryota</taxon>
        <taxon>Fungi</taxon>
        <taxon>Fungi incertae sedis</taxon>
        <taxon>Chytridiomycota</taxon>
        <taxon>Chytridiomycota incertae sedis</taxon>
        <taxon>Chytridiomycetes</taxon>
        <taxon>Caulochytriales</taxon>
        <taxon>Caulochytriaceae</taxon>
        <taxon>Caulochytrium</taxon>
    </lineage>
</organism>
<evidence type="ECO:0000313" key="1">
    <source>
        <dbReference type="EMBL" id="RKP00120.1"/>
    </source>
</evidence>
<proteinExistence type="predicted"/>
<accession>A0A4P9X532</accession>
<feature type="non-terminal residue" evidence="1">
    <location>
        <position position="161"/>
    </location>
</feature>
<name>A0A4P9X532_9FUNG</name>